<reference evidence="2 3" key="2">
    <citation type="submission" date="2008-04" db="EMBL/GenBank/DDBJ databases">
        <authorList>
            <person name="Fulton L."/>
            <person name="Clifton S."/>
            <person name="Fulton B."/>
            <person name="Xu J."/>
            <person name="Minx P."/>
            <person name="Pepin K.H."/>
            <person name="Johnson M."/>
            <person name="Thiruvilangam P."/>
            <person name="Bhonagiri V."/>
            <person name="Nash W.E."/>
            <person name="Mardis E.R."/>
            <person name="Wilson R.K."/>
        </authorList>
    </citation>
    <scope>NUCLEOTIDE SEQUENCE [LARGE SCALE GENOMIC DNA]</scope>
    <source>
        <strain evidence="2 3">DSM 17136</strain>
    </source>
</reference>
<feature type="transmembrane region" description="Helical" evidence="1">
    <location>
        <begin position="16"/>
        <end position="36"/>
    </location>
</feature>
<evidence type="ECO:0000313" key="2">
    <source>
        <dbReference type="EMBL" id="EDV01323.1"/>
    </source>
</evidence>
<keyword evidence="1" id="KW-1133">Transmembrane helix</keyword>
<dbReference type="Proteomes" id="UP000003146">
    <property type="component" value="Unassembled WGS sequence"/>
</dbReference>
<organism evidence="2 3">
    <name type="scientific">Phocaeicola coprocola DSM 17136</name>
    <dbReference type="NCBI Taxonomy" id="470145"/>
    <lineage>
        <taxon>Bacteria</taxon>
        <taxon>Pseudomonadati</taxon>
        <taxon>Bacteroidota</taxon>
        <taxon>Bacteroidia</taxon>
        <taxon>Bacteroidales</taxon>
        <taxon>Bacteroidaceae</taxon>
        <taxon>Phocaeicola</taxon>
    </lineage>
</organism>
<dbReference type="EMBL" id="ABIY02000078">
    <property type="protein sequence ID" value="EDV01323.1"/>
    <property type="molecule type" value="Genomic_DNA"/>
</dbReference>
<keyword evidence="1" id="KW-0812">Transmembrane</keyword>
<dbReference type="HOGENOM" id="CLU_3058762_0_0_10"/>
<comment type="caution">
    <text evidence="2">The sequence shown here is derived from an EMBL/GenBank/DDBJ whole genome shotgun (WGS) entry which is preliminary data.</text>
</comment>
<evidence type="ECO:0000256" key="1">
    <source>
        <dbReference type="SAM" id="Phobius"/>
    </source>
</evidence>
<reference evidence="2 3" key="1">
    <citation type="submission" date="2008-04" db="EMBL/GenBank/DDBJ databases">
        <title>Draft genome sequence of Bacteroides coprocola (DSM 17136).</title>
        <authorList>
            <person name="Sudarsanam P."/>
            <person name="Ley R."/>
            <person name="Guruge J."/>
            <person name="Turnbaugh P.J."/>
            <person name="Mahowald M."/>
            <person name="Liep D."/>
            <person name="Gordon J."/>
        </authorList>
    </citation>
    <scope>NUCLEOTIDE SEQUENCE [LARGE SCALE GENOMIC DNA]</scope>
    <source>
        <strain evidence="2 3">DSM 17136</strain>
    </source>
</reference>
<protein>
    <submittedName>
        <fullName evidence="2">Uncharacterized protein</fullName>
    </submittedName>
</protein>
<keyword evidence="1" id="KW-0472">Membrane</keyword>
<dbReference type="AlphaFoldDB" id="B3JID4"/>
<evidence type="ECO:0000313" key="3">
    <source>
        <dbReference type="Proteomes" id="UP000003146"/>
    </source>
</evidence>
<dbReference type="STRING" id="470145.BACCOP_01646"/>
<name>B3JID4_9BACT</name>
<gene>
    <name evidence="2" type="ORF">BACCOP_01646</name>
</gene>
<accession>B3JID4</accession>
<proteinExistence type="predicted"/>
<sequence length="54" mass="6336">MFRFYYIVANVRKRNVIKSVFSVSITLKICSLFILIKQKHSAVLKISYLFAIHS</sequence>